<dbReference type="Pfam" id="PF04608">
    <property type="entry name" value="PgpA"/>
    <property type="match status" value="1"/>
</dbReference>
<dbReference type="PANTHER" id="PTHR35336:SF5">
    <property type="entry name" value="ADENOSYLCOBINAMIDE AMIDOHYDROLASE"/>
    <property type="match status" value="1"/>
</dbReference>
<evidence type="ECO:0000259" key="1">
    <source>
        <dbReference type="Pfam" id="PF04608"/>
    </source>
</evidence>
<accession>A0A0A7LCY0</accession>
<dbReference type="HOGENOM" id="CLU_736929_0_0_2"/>
<name>A0A0A7LCY0_9ARCH</name>
<evidence type="ECO:0000313" key="2">
    <source>
        <dbReference type="EMBL" id="AIZ56127.1"/>
    </source>
</evidence>
<dbReference type="InterPro" id="IPR007686">
    <property type="entry name" value="YutG/PgpA"/>
</dbReference>
<dbReference type="OrthoDB" id="53211at2157"/>
<dbReference type="Pfam" id="PF01955">
    <property type="entry name" value="CbiZ"/>
    <property type="match status" value="1"/>
</dbReference>
<dbReference type="GO" id="GO:0008962">
    <property type="term" value="F:phosphatidylglycerophosphatase activity"/>
    <property type="evidence" value="ECO:0007669"/>
    <property type="project" value="InterPro"/>
</dbReference>
<organism evidence="2 3">
    <name type="scientific">Candidatus Methanoplasma termitum</name>
    <dbReference type="NCBI Taxonomy" id="1577791"/>
    <lineage>
        <taxon>Archaea</taxon>
        <taxon>Methanobacteriati</taxon>
        <taxon>Thermoplasmatota</taxon>
        <taxon>Thermoplasmata</taxon>
        <taxon>Methanomassiliicoccales</taxon>
        <taxon>Methanomassiliicoccaceae</taxon>
        <taxon>Candidatus Methanoplasma</taxon>
    </lineage>
</organism>
<dbReference type="GeneID" id="25399453"/>
<dbReference type="STRING" id="1577791.Mpt1_c02270"/>
<proteinExistence type="predicted"/>
<dbReference type="EMBL" id="CP010070">
    <property type="protein sequence ID" value="AIZ56127.1"/>
    <property type="molecule type" value="Genomic_DNA"/>
</dbReference>
<dbReference type="Gene3D" id="1.10.3760.10">
    <property type="entry name" value="PgpA-like"/>
    <property type="match status" value="1"/>
</dbReference>
<dbReference type="InterPro" id="IPR002808">
    <property type="entry name" value="AdoCbi_amidolase"/>
</dbReference>
<keyword evidence="2" id="KW-0378">Hydrolase</keyword>
<dbReference type="GO" id="GO:0006629">
    <property type="term" value="P:lipid metabolic process"/>
    <property type="evidence" value="ECO:0007669"/>
    <property type="project" value="InterPro"/>
</dbReference>
<reference evidence="2 3" key="1">
    <citation type="journal article" date="2014" name="Appl. Environ. Microbiol.">
        <title>Comparative Genome Analysis of 'Candidatus Methanoplasma termitum' Indicates a New Mode of Energy Metabolism in the Seventh Order of Methanogens.</title>
        <authorList>
            <person name="Lang K."/>
            <person name="Schuldes J."/>
            <person name="Klingl A."/>
            <person name="Poehlein A."/>
            <person name="Daniel R."/>
            <person name="Brune A."/>
        </authorList>
    </citation>
    <scope>NUCLEOTIDE SEQUENCE [LARGE SCALE GENOMIC DNA]</scope>
    <source>
        <strain evidence="3">Mpt1</strain>
    </source>
</reference>
<feature type="domain" description="YutG/PgpA" evidence="1">
    <location>
        <begin position="309"/>
        <end position="372"/>
    </location>
</feature>
<keyword evidence="3" id="KW-1185">Reference proteome</keyword>
<dbReference type="AlphaFoldDB" id="A0A0A7LCY0"/>
<dbReference type="SUPFAM" id="SSF101307">
    <property type="entry name" value="YutG-like"/>
    <property type="match status" value="1"/>
</dbReference>
<dbReference type="KEGG" id="mear:Mpt1_c02270"/>
<dbReference type="InterPro" id="IPR036681">
    <property type="entry name" value="PgpA-like_sf"/>
</dbReference>
<dbReference type="InterPro" id="IPR052209">
    <property type="entry name" value="CbiZ"/>
</dbReference>
<dbReference type="PANTHER" id="PTHR35336">
    <property type="entry name" value="ADENOSYLCOBINAMIDE AMIDOHYDROLASE"/>
    <property type="match status" value="1"/>
</dbReference>
<evidence type="ECO:0000313" key="3">
    <source>
        <dbReference type="Proteomes" id="UP000030787"/>
    </source>
</evidence>
<dbReference type="RefSeq" id="WP_052399220.1">
    <property type="nucleotide sequence ID" value="NZ_CP010070.1"/>
</dbReference>
<dbReference type="NCBIfam" id="NF038002">
    <property type="entry name" value="bifunc_CbiS"/>
    <property type="match status" value="1"/>
</dbReference>
<protein>
    <submittedName>
        <fullName evidence="2">Adenosylcobinamide amidohydrolase</fullName>
    </submittedName>
</protein>
<sequence>MRYIRDIKIMEDGEMATAVIYLSEKMEVLSSAMKNGGHTISDVLFIMQVPHDCSMEDPYCDMERTMEKHRIPGHAVGFMTAAEVKYVFSTVETDYEGMNTIAAVTAGLSNHVVAGELLENWEERHKISMERYRMLVGGTINIIGVSSVPLTDAAKVNIMMPIIEAKSAALSILGYRETGTTSDALAIVSPIGEDRTDYSGTGTALGISMARSVKAAVISNLVKRGDLPNMGTIIDVLKGKGITEKDMWDAAFELYLPAPEWDTNDIKRRFETKLRVLSDDINISSLVQGAVALEEIGNKDCICAMPRGMFAKDPIHLIADEIIGMQIAQYIAGTRGIFEFHRFDRHKPGIISKLGPFMDDMLCGLIGGVMSSIYTDLFDEQLR</sequence>
<dbReference type="Proteomes" id="UP000030787">
    <property type="component" value="Chromosome"/>
</dbReference>
<gene>
    <name evidence="2" type="ORF">Mpt1_c02270</name>
</gene>